<protein>
    <submittedName>
        <fullName evidence="10">PQQ-dependent polyvinyl alcohol dehydrogenase</fullName>
        <ecNumber evidence="10">1.1.99.23</ecNumber>
    </submittedName>
</protein>
<dbReference type="RefSeq" id="WP_011254963.1">
    <property type="nucleotide sequence ID" value="NC_006824.1"/>
</dbReference>
<dbReference type="Pfam" id="PF13360">
    <property type="entry name" value="PQQ_2"/>
    <property type="match status" value="1"/>
</dbReference>
<dbReference type="GO" id="GO:0020037">
    <property type="term" value="F:heme binding"/>
    <property type="evidence" value="ECO:0007669"/>
    <property type="project" value="InterPro"/>
</dbReference>
<dbReference type="SUPFAM" id="SSF50998">
    <property type="entry name" value="Quinoprotein alcohol dehydrogenase-like"/>
    <property type="match status" value="1"/>
</dbReference>
<dbReference type="eggNOG" id="COG1520">
    <property type="taxonomic scope" value="Bacteria"/>
</dbReference>
<evidence type="ECO:0000256" key="3">
    <source>
        <dbReference type="ARBA" id="ARBA00022617"/>
    </source>
</evidence>
<dbReference type="GO" id="GO:0046872">
    <property type="term" value="F:metal ion binding"/>
    <property type="evidence" value="ECO:0007669"/>
    <property type="project" value="UniProtKB-KW"/>
</dbReference>
<evidence type="ECO:0000256" key="8">
    <source>
        <dbReference type="PROSITE-ProRule" id="PRU00433"/>
    </source>
</evidence>
<dbReference type="KEGG" id="eba:p2A321"/>
<dbReference type="InterPro" id="IPR011047">
    <property type="entry name" value="Quinoprotein_ADH-like_sf"/>
</dbReference>
<keyword evidence="4 8" id="KW-0479">Metal-binding</keyword>
<dbReference type="InterPro" id="IPR036909">
    <property type="entry name" value="Cyt_c-like_dom_sf"/>
</dbReference>
<dbReference type="EC" id="1.1.99.23" evidence="10"/>
<evidence type="ECO:0000256" key="6">
    <source>
        <dbReference type="ARBA" id="ARBA00023002"/>
    </source>
</evidence>
<keyword evidence="6 10" id="KW-0560">Oxidoreductase</keyword>
<evidence type="ECO:0000256" key="4">
    <source>
        <dbReference type="ARBA" id="ARBA00022723"/>
    </source>
</evidence>
<comment type="cofactor">
    <cofactor evidence="1">
        <name>pyrroloquinoline quinone</name>
        <dbReference type="ChEBI" id="CHEBI:58442"/>
    </cofactor>
</comment>
<dbReference type="EMBL" id="CR555308">
    <property type="protein sequence ID" value="CAI10680.1"/>
    <property type="molecule type" value="Genomic_DNA"/>
</dbReference>
<reference evidence="10 11" key="1">
    <citation type="journal article" date="2005" name="Arch. Microbiol.">
        <title>The genome sequence of an anaerobic aromatic-degrading denitrifying bacterium, strain EbN1.</title>
        <authorList>
            <person name="Rabus R."/>
            <person name="Kube M."/>
            <person name="Heider J."/>
            <person name="Beck A."/>
            <person name="Heitmann K."/>
            <person name="Widdel F."/>
            <person name="Reinhardt R."/>
        </authorList>
    </citation>
    <scope>NUCLEOTIDE SEQUENCE [LARGE SCALE GENOMIC DNA]</scope>
    <source>
        <strain evidence="10 11">EbN1</strain>
        <plasmid evidence="11">Plasmid pAzo2</plasmid>
    </source>
</reference>
<accession>Q5NW84</accession>
<keyword evidence="11" id="KW-1185">Reference proteome</keyword>
<dbReference type="Pfam" id="PF01011">
    <property type="entry name" value="PQQ"/>
    <property type="match status" value="1"/>
</dbReference>
<dbReference type="AlphaFoldDB" id="Q5NW84"/>
<dbReference type="GO" id="GO:0016491">
    <property type="term" value="F:oxidoreductase activity"/>
    <property type="evidence" value="ECO:0007669"/>
    <property type="project" value="UniProtKB-KW"/>
</dbReference>
<proteinExistence type="inferred from homology"/>
<dbReference type="PANTHER" id="PTHR32303:SF10">
    <property type="entry name" value="OUTER MEMBRANE PROTEIN ASSEMBLY FACTOR BAMB"/>
    <property type="match status" value="1"/>
</dbReference>
<comment type="similarity">
    <text evidence="2">Belongs to the bacterial PQQ dehydrogenase family.</text>
</comment>
<evidence type="ECO:0000256" key="7">
    <source>
        <dbReference type="ARBA" id="ARBA00023004"/>
    </source>
</evidence>
<dbReference type="OrthoDB" id="5296951at2"/>
<evidence type="ECO:0000313" key="10">
    <source>
        <dbReference type="EMBL" id="CAI10680.1"/>
    </source>
</evidence>
<dbReference type="Proteomes" id="UP000006552">
    <property type="component" value="Plasmid 2"/>
</dbReference>
<dbReference type="PANTHER" id="PTHR32303">
    <property type="entry name" value="QUINOPROTEIN ALCOHOL DEHYDROGENASE (CYTOCHROME C)"/>
    <property type="match status" value="1"/>
</dbReference>
<dbReference type="GO" id="GO:0009055">
    <property type="term" value="F:electron transfer activity"/>
    <property type="evidence" value="ECO:0007669"/>
    <property type="project" value="InterPro"/>
</dbReference>
<dbReference type="HOGENOM" id="CLU_020613_0_0_4"/>
<evidence type="ECO:0000313" key="11">
    <source>
        <dbReference type="Proteomes" id="UP000006552"/>
    </source>
</evidence>
<dbReference type="PROSITE" id="PS51007">
    <property type="entry name" value="CYTC"/>
    <property type="match status" value="1"/>
</dbReference>
<dbReference type="Gene3D" id="1.10.760.10">
    <property type="entry name" value="Cytochrome c-like domain"/>
    <property type="match status" value="1"/>
</dbReference>
<dbReference type="Gene3D" id="2.140.10.10">
    <property type="entry name" value="Quinoprotein alcohol dehydrogenase-like superfamily"/>
    <property type="match status" value="1"/>
</dbReference>
<dbReference type="InterPro" id="IPR018391">
    <property type="entry name" value="PQQ_b-propeller_rpt"/>
</dbReference>
<feature type="domain" description="Cytochrome c" evidence="9">
    <location>
        <begin position="45"/>
        <end position="115"/>
    </location>
</feature>
<evidence type="ECO:0000256" key="5">
    <source>
        <dbReference type="ARBA" id="ARBA00022729"/>
    </source>
</evidence>
<keyword evidence="7 8" id="KW-0408">Iron</keyword>
<geneLocation type="plasmid" evidence="11">
    <name>pAzo2</name>
</geneLocation>
<dbReference type="SMART" id="SM00564">
    <property type="entry name" value="PQQ"/>
    <property type="match status" value="6"/>
</dbReference>
<sequence>MSRGFDKNRTTGRFVGLLMWTAWTALEVQAAASLPIDRSGADFDRDRHPGKAVFAKICATCHNGGVPKAPHAEFLRAMSPAAILRALDKGVMKDQAAPLSAEERRQVAEYLTEKNLATYNPPPAAEMCAPERRGFDLSKPPAPAGWGYDNRRFVPTSASGLTKEDVPKLKLKWAYAFPDAKQARSQPVVAYGAVYVGSQDGTVYAFDLETGCAKWTSQVSGEVRTTVVAEQLPPEAAPGRLPRLFFGDYLGNVYAMDALTGKVLWRTRPDDHANATITGTPVPHDGLLYVPVSSLEVLNALDEKYACCTFRGSVTALDMNTGEIRWRHFTVEEKPAVKGKTTVGTPILGPSGAPVWNSPTIDAARGVLYFGSGENYSSPADRNSDAVFAVDLKTGERRWQFQTTSRDSWNGSCSFATGHPNCPEENGPDFDIAASVLKVEAGKGRDILVVAPKSGNVHGLSPNTGRQVWQSRVGQGSIQGGTHFGMAAEGWRVYVPVVDVMMKADGTPHDQAGAPGLNAIDARNGVTLWTHREPEELCHGRKFCEPGVSAAVTAMPGVVFAGHWNGWFRAYEGETGKILWEFDTARQFPAVNGEGVMAQGGSMSGPGATLADGHVLVNSGYGFSFKMPGNALLVFSVDGK</sequence>
<evidence type="ECO:0000259" key="9">
    <source>
        <dbReference type="PROSITE" id="PS51007"/>
    </source>
</evidence>
<evidence type="ECO:0000256" key="1">
    <source>
        <dbReference type="ARBA" id="ARBA00001931"/>
    </source>
</evidence>
<dbReference type="Pfam" id="PF13442">
    <property type="entry name" value="Cytochrome_CBB3"/>
    <property type="match status" value="1"/>
</dbReference>
<keyword evidence="5" id="KW-0732">Signal</keyword>
<organism evidence="10 11">
    <name type="scientific">Aromatoleum aromaticum (strain DSM 19018 / LMG 30748 / EbN1)</name>
    <name type="common">Azoarcus sp. (strain EbN1)</name>
    <dbReference type="NCBI Taxonomy" id="76114"/>
    <lineage>
        <taxon>Bacteria</taxon>
        <taxon>Pseudomonadati</taxon>
        <taxon>Pseudomonadota</taxon>
        <taxon>Betaproteobacteria</taxon>
        <taxon>Rhodocyclales</taxon>
        <taxon>Rhodocyclaceae</taxon>
        <taxon>Aromatoleum</taxon>
    </lineage>
</organism>
<dbReference type="eggNOG" id="COG2863">
    <property type="taxonomic scope" value="Bacteria"/>
</dbReference>
<gene>
    <name evidence="10" type="primary">pvaA</name>
    <name evidence="10" type="ORF">p2A321</name>
</gene>
<dbReference type="SUPFAM" id="SSF46626">
    <property type="entry name" value="Cytochrome c"/>
    <property type="match status" value="1"/>
</dbReference>
<name>Q5NW84_AROAE</name>
<dbReference type="InterPro" id="IPR009056">
    <property type="entry name" value="Cyt_c-like_dom"/>
</dbReference>
<keyword evidence="10" id="KW-0614">Plasmid</keyword>
<evidence type="ECO:0000256" key="2">
    <source>
        <dbReference type="ARBA" id="ARBA00008156"/>
    </source>
</evidence>
<dbReference type="InterPro" id="IPR002372">
    <property type="entry name" value="PQQ_rpt_dom"/>
</dbReference>
<keyword evidence="3 8" id="KW-0349">Heme</keyword>